<proteinExistence type="predicted"/>
<dbReference type="InterPro" id="IPR053175">
    <property type="entry name" value="DHMBA_Reg_Transcription_Factor"/>
</dbReference>
<dbReference type="PANTHER" id="PTHR38791">
    <property type="entry name" value="ZN(II)2CYS6 TRANSCRIPTION FACTOR (EUROFUNG)-RELATED-RELATED"/>
    <property type="match status" value="1"/>
</dbReference>
<dbReference type="CDD" id="cd00067">
    <property type="entry name" value="GAL4"/>
    <property type="match status" value="1"/>
</dbReference>
<dbReference type="PROSITE" id="PS00463">
    <property type="entry name" value="ZN2_CY6_FUNGAL_1"/>
    <property type="match status" value="1"/>
</dbReference>
<dbReference type="GO" id="GO:0008270">
    <property type="term" value="F:zinc ion binding"/>
    <property type="evidence" value="ECO:0007669"/>
    <property type="project" value="InterPro"/>
</dbReference>
<evidence type="ECO:0000256" key="1">
    <source>
        <dbReference type="ARBA" id="ARBA00023242"/>
    </source>
</evidence>
<dbReference type="Pfam" id="PF11951">
    <property type="entry name" value="Fungal_trans_2"/>
    <property type="match status" value="1"/>
</dbReference>
<reference evidence="3 4" key="1">
    <citation type="journal article" date="2018" name="Front. Microbiol.">
        <title>Genome-Wide Analysis of Corynespora cassiicola Leaf Fall Disease Putative Effectors.</title>
        <authorList>
            <person name="Lopez D."/>
            <person name="Ribeiro S."/>
            <person name="Label P."/>
            <person name="Fumanal B."/>
            <person name="Venisse J.S."/>
            <person name="Kohler A."/>
            <person name="de Oliveira R.R."/>
            <person name="Labutti K."/>
            <person name="Lipzen A."/>
            <person name="Lail K."/>
            <person name="Bauer D."/>
            <person name="Ohm R.A."/>
            <person name="Barry K.W."/>
            <person name="Spatafora J."/>
            <person name="Grigoriev I.V."/>
            <person name="Martin F.M."/>
            <person name="Pujade-Renaud V."/>
        </authorList>
    </citation>
    <scope>NUCLEOTIDE SEQUENCE [LARGE SCALE GENOMIC DNA]</scope>
    <source>
        <strain evidence="3 4">Philippines</strain>
    </source>
</reference>
<dbReference type="SUPFAM" id="SSF57701">
    <property type="entry name" value="Zn2/Cys6 DNA-binding domain"/>
    <property type="match status" value="1"/>
</dbReference>
<dbReference type="Gene3D" id="4.10.240.10">
    <property type="entry name" value="Zn(2)-C6 fungal-type DNA-binding domain"/>
    <property type="match status" value="1"/>
</dbReference>
<accession>A0A2T2PCG8</accession>
<dbReference type="PROSITE" id="PS50048">
    <property type="entry name" value="ZN2_CY6_FUNGAL_2"/>
    <property type="match status" value="1"/>
</dbReference>
<dbReference type="Pfam" id="PF00172">
    <property type="entry name" value="Zn_clus"/>
    <property type="match status" value="1"/>
</dbReference>
<dbReference type="SMART" id="SM00066">
    <property type="entry name" value="GAL4"/>
    <property type="match status" value="1"/>
</dbReference>
<dbReference type="OrthoDB" id="2991872at2759"/>
<feature type="domain" description="Zn(2)-C6 fungal-type" evidence="2">
    <location>
        <begin position="10"/>
        <end position="39"/>
    </location>
</feature>
<evidence type="ECO:0000259" key="2">
    <source>
        <dbReference type="PROSITE" id="PS50048"/>
    </source>
</evidence>
<gene>
    <name evidence="3" type="ORF">BS50DRAFT_671531</name>
</gene>
<dbReference type="InterPro" id="IPR021858">
    <property type="entry name" value="Fun_TF"/>
</dbReference>
<dbReference type="EMBL" id="KZ678128">
    <property type="protein sequence ID" value="PSN75357.1"/>
    <property type="molecule type" value="Genomic_DNA"/>
</dbReference>
<sequence length="487" mass="55002">MGFSGKPSKGCAPCREKRTKCDLRQPSCTQCKRKQRQCVGYRNELDIIFRNETIPVTRKAERRAREKSAQSEQRYACRALTAQPSRQAALGDEATMHFLANWNERFFSADCLYSGGGFDYILPVLQRDLDTGGPVPEIIKASGLAALGNIRAAPELLTKARHTQTEAIGLLNRQLQDPRTQTSDSSILAIIMLAIFENIICDSPSTAKTMGYHLTGASALIEMRGPSRFNDSISHAIFSRIRGFILGKCLQTRDPLPEFILPFLYDESMAQRDFEPTFWRLIARLCHVRAHHKVQGFVDLAMAQEAQLLMAEFEAWQPSFPEWATGERPTFRGDLRYSNEDATHRFVWLTSAWTNKQIARILAAELLIDWARTELLQSSGLPESRLYNDAVHKQILLCEELQVGTEYFLDTFKEFQSNAKMLGGYSLLWPFYVLSTAVTSTPHTMIWIAKQAQRVAEEFGIPQAKAISDFSWTVIRSSPFPIVTTAG</sequence>
<protein>
    <recommendedName>
        <fullName evidence="2">Zn(2)-C6 fungal-type domain-containing protein</fullName>
    </recommendedName>
</protein>
<dbReference type="GO" id="GO:0000981">
    <property type="term" value="F:DNA-binding transcription factor activity, RNA polymerase II-specific"/>
    <property type="evidence" value="ECO:0007669"/>
    <property type="project" value="InterPro"/>
</dbReference>
<keyword evidence="4" id="KW-1185">Reference proteome</keyword>
<dbReference type="PANTHER" id="PTHR38791:SF11">
    <property type="entry name" value="ZN(II)2CYS6 TRANSCRIPTION FACTOR (EUROFUNG)"/>
    <property type="match status" value="1"/>
</dbReference>
<evidence type="ECO:0000313" key="3">
    <source>
        <dbReference type="EMBL" id="PSN75357.1"/>
    </source>
</evidence>
<organism evidence="3 4">
    <name type="scientific">Corynespora cassiicola Philippines</name>
    <dbReference type="NCBI Taxonomy" id="1448308"/>
    <lineage>
        <taxon>Eukaryota</taxon>
        <taxon>Fungi</taxon>
        <taxon>Dikarya</taxon>
        <taxon>Ascomycota</taxon>
        <taxon>Pezizomycotina</taxon>
        <taxon>Dothideomycetes</taxon>
        <taxon>Pleosporomycetidae</taxon>
        <taxon>Pleosporales</taxon>
        <taxon>Corynesporascaceae</taxon>
        <taxon>Corynespora</taxon>
    </lineage>
</organism>
<dbReference type="InterPro" id="IPR036864">
    <property type="entry name" value="Zn2-C6_fun-type_DNA-bd_sf"/>
</dbReference>
<dbReference type="InterPro" id="IPR001138">
    <property type="entry name" value="Zn2Cys6_DnaBD"/>
</dbReference>
<keyword evidence="1" id="KW-0539">Nucleus</keyword>
<dbReference type="AlphaFoldDB" id="A0A2T2PCG8"/>
<dbReference type="STRING" id="1448308.A0A2T2PCG8"/>
<dbReference type="Proteomes" id="UP000240883">
    <property type="component" value="Unassembled WGS sequence"/>
</dbReference>
<name>A0A2T2PCG8_CORCC</name>
<evidence type="ECO:0000313" key="4">
    <source>
        <dbReference type="Proteomes" id="UP000240883"/>
    </source>
</evidence>